<dbReference type="SUPFAM" id="SSF53218">
    <property type="entry name" value="Molybdenum cofactor biosynthesis proteins"/>
    <property type="match status" value="1"/>
</dbReference>
<dbReference type="Gene3D" id="2.170.190.11">
    <property type="entry name" value="Molybdopterin biosynthesis moea protein, domain 3"/>
    <property type="match status" value="1"/>
</dbReference>
<dbReference type="EMBL" id="CP000812">
    <property type="protein sequence ID" value="ABV34050.1"/>
    <property type="molecule type" value="Genomic_DNA"/>
</dbReference>
<dbReference type="GO" id="GO:0006777">
    <property type="term" value="P:Mo-molybdopterin cofactor biosynthetic process"/>
    <property type="evidence" value="ECO:0007669"/>
    <property type="project" value="UniProtKB-UniRule"/>
</dbReference>
<protein>
    <recommendedName>
        <fullName evidence="6">Molybdopterin molybdenumtransferase</fullName>
        <ecNumber evidence="6">2.10.1.1</ecNumber>
    </recommendedName>
</protein>
<dbReference type="STRING" id="416591.Tlet_1494"/>
<evidence type="ECO:0000256" key="3">
    <source>
        <dbReference type="ARBA" id="ARBA00010763"/>
    </source>
</evidence>
<dbReference type="PANTHER" id="PTHR10192">
    <property type="entry name" value="MOLYBDOPTERIN BIOSYNTHESIS PROTEIN"/>
    <property type="match status" value="1"/>
</dbReference>
<keyword evidence="9" id="KW-1185">Reference proteome</keyword>
<dbReference type="SUPFAM" id="SSF63867">
    <property type="entry name" value="MoeA C-terminal domain-like"/>
    <property type="match status" value="1"/>
</dbReference>
<dbReference type="InterPro" id="IPR005111">
    <property type="entry name" value="MoeA_C_domain_IV"/>
</dbReference>
<evidence type="ECO:0000256" key="5">
    <source>
        <dbReference type="ARBA" id="ARBA00047317"/>
    </source>
</evidence>
<comment type="function">
    <text evidence="1 6">Catalyzes the insertion of molybdate into adenylated molybdopterin with the concomitant release of AMP.</text>
</comment>
<dbReference type="Proteomes" id="UP000002016">
    <property type="component" value="Chromosome"/>
</dbReference>
<evidence type="ECO:0000256" key="1">
    <source>
        <dbReference type="ARBA" id="ARBA00002901"/>
    </source>
</evidence>
<dbReference type="Gene3D" id="3.90.105.10">
    <property type="entry name" value="Molybdopterin biosynthesis moea protein, domain 2"/>
    <property type="match status" value="1"/>
</dbReference>
<evidence type="ECO:0000259" key="7">
    <source>
        <dbReference type="SMART" id="SM00852"/>
    </source>
</evidence>
<dbReference type="InterPro" id="IPR005110">
    <property type="entry name" value="MoeA_linker/N"/>
</dbReference>
<comment type="pathway">
    <text evidence="2 6">Cofactor biosynthesis; molybdopterin biosynthesis.</text>
</comment>
<feature type="domain" description="MoaB/Mog" evidence="7">
    <location>
        <begin position="187"/>
        <end position="326"/>
    </location>
</feature>
<dbReference type="PANTHER" id="PTHR10192:SF5">
    <property type="entry name" value="GEPHYRIN"/>
    <property type="match status" value="1"/>
</dbReference>
<dbReference type="InterPro" id="IPR001453">
    <property type="entry name" value="MoaB/Mog_dom"/>
</dbReference>
<proteinExistence type="inferred from homology"/>
<dbReference type="Pfam" id="PF03453">
    <property type="entry name" value="MoeA_N"/>
    <property type="match status" value="1"/>
</dbReference>
<reference evidence="8 9" key="1">
    <citation type="submission" date="2007-08" db="EMBL/GenBank/DDBJ databases">
        <title>Complete sequence of Thermotoga lettingae TMO.</title>
        <authorList>
            <consortium name="US DOE Joint Genome Institute"/>
            <person name="Copeland A."/>
            <person name="Lucas S."/>
            <person name="Lapidus A."/>
            <person name="Barry K."/>
            <person name="Glavina del Rio T."/>
            <person name="Dalin E."/>
            <person name="Tice H."/>
            <person name="Pitluck S."/>
            <person name="Foster B."/>
            <person name="Bruce D."/>
            <person name="Schmutz J."/>
            <person name="Larimer F."/>
            <person name="Land M."/>
            <person name="Hauser L."/>
            <person name="Kyrpides N."/>
            <person name="Mikhailova N."/>
            <person name="Nelson K."/>
            <person name="Gogarten J.P."/>
            <person name="Noll K."/>
            <person name="Richardson P."/>
        </authorList>
    </citation>
    <scope>NUCLEOTIDE SEQUENCE [LARGE SCALE GENOMIC DNA]</scope>
    <source>
        <strain evidence="9">ATCC BAA-301 / DSM 14385 / NBRC 107922 / TMO</strain>
    </source>
</reference>
<dbReference type="CDD" id="cd00887">
    <property type="entry name" value="MoeA"/>
    <property type="match status" value="1"/>
</dbReference>
<dbReference type="InterPro" id="IPR036688">
    <property type="entry name" value="MoeA_C_domain_IV_sf"/>
</dbReference>
<sequence length="410" mass="44924">MKVESLRFATLEDIYSSYVSKVGSVTEIETLDTLESLERVCAKDIFSLENLPGFDKSLVDGYALRALDTRGASSSMPALLKIAFEVHIGKKPDKKLIPGEAAWVPTGGAIPEGADAVVMVEHTQGFGEFVEIMKPVSAGENVMKFDEDIKRGDRILEKGTLLKSGHVQLLLQLGLMQIEVFRKVKVAIISTGDEIVEPWQKPDTAQVRDSNTYTLKAWIEKHGFVAERVSHVKDDEESLYESLKKFLNDYDLIVIAGGSSIGPRDYTARAIERLGKPGIIYHGALVQPGKPTIFAMIGEKPVLGLPGNPVSFFVSSRFFLLPVLRKLAGANDFTPAPSGFVILAKNVPSIQGREHFVRVKTVFKNGKIFAEPLFSESAHVSNIANADGVIRIPLGVEGINAGEFAEFYQF</sequence>
<evidence type="ECO:0000313" key="9">
    <source>
        <dbReference type="Proteomes" id="UP000002016"/>
    </source>
</evidence>
<organism evidence="8 9">
    <name type="scientific">Pseudothermotoga lettingae (strain ATCC BAA-301 / DSM 14385 / NBRC 107922 / TMO)</name>
    <name type="common">Thermotoga lettingae</name>
    <dbReference type="NCBI Taxonomy" id="416591"/>
    <lineage>
        <taxon>Bacteria</taxon>
        <taxon>Thermotogati</taxon>
        <taxon>Thermotogota</taxon>
        <taxon>Thermotogae</taxon>
        <taxon>Thermotogales</taxon>
        <taxon>Thermotogaceae</taxon>
        <taxon>Pseudothermotoga</taxon>
    </lineage>
</organism>
<accession>A8F7B6</accession>
<comment type="cofactor">
    <cofactor evidence="6">
        <name>Mg(2+)</name>
        <dbReference type="ChEBI" id="CHEBI:18420"/>
    </cofactor>
</comment>
<name>A8F7B6_PSELT</name>
<dbReference type="GO" id="GO:0046872">
    <property type="term" value="F:metal ion binding"/>
    <property type="evidence" value="ECO:0007669"/>
    <property type="project" value="UniProtKB-UniRule"/>
</dbReference>
<evidence type="ECO:0000256" key="2">
    <source>
        <dbReference type="ARBA" id="ARBA00005046"/>
    </source>
</evidence>
<dbReference type="SUPFAM" id="SSF63882">
    <property type="entry name" value="MoeA N-terminal region -like"/>
    <property type="match status" value="1"/>
</dbReference>
<dbReference type="Pfam" id="PF00994">
    <property type="entry name" value="MoCF_biosynth"/>
    <property type="match status" value="1"/>
</dbReference>
<dbReference type="InterPro" id="IPR038987">
    <property type="entry name" value="MoeA-like"/>
</dbReference>
<dbReference type="NCBIfam" id="NF045515">
    <property type="entry name" value="Glp_gephyrin"/>
    <property type="match status" value="1"/>
</dbReference>
<comment type="catalytic activity">
    <reaction evidence="5">
        <text>adenylyl-molybdopterin + molybdate = Mo-molybdopterin + AMP + H(+)</text>
        <dbReference type="Rhea" id="RHEA:35047"/>
        <dbReference type="ChEBI" id="CHEBI:15378"/>
        <dbReference type="ChEBI" id="CHEBI:36264"/>
        <dbReference type="ChEBI" id="CHEBI:62727"/>
        <dbReference type="ChEBI" id="CHEBI:71302"/>
        <dbReference type="ChEBI" id="CHEBI:456215"/>
        <dbReference type="EC" id="2.10.1.1"/>
    </reaction>
</comment>
<dbReference type="GO" id="GO:0061599">
    <property type="term" value="F:molybdopterin molybdotransferase activity"/>
    <property type="evidence" value="ECO:0007669"/>
    <property type="project" value="UniProtKB-UniRule"/>
</dbReference>
<evidence type="ECO:0000313" key="8">
    <source>
        <dbReference type="EMBL" id="ABV34050.1"/>
    </source>
</evidence>
<keyword evidence="6" id="KW-0500">Molybdenum</keyword>
<keyword evidence="4 6" id="KW-0501">Molybdenum cofactor biosynthesis</keyword>
<keyword evidence="6" id="KW-0479">Metal-binding</keyword>
<dbReference type="InterPro" id="IPR036425">
    <property type="entry name" value="MoaB/Mog-like_dom_sf"/>
</dbReference>
<dbReference type="UniPathway" id="UPA00344"/>
<dbReference type="KEGG" id="tle:Tlet_1494"/>
<reference evidence="8 9" key="2">
    <citation type="journal article" date="2009" name="Proc. Natl. Acad. Sci. U.S.A.">
        <title>On the chimeric nature, thermophilic origin, and phylogenetic placement of the Thermotogales.</title>
        <authorList>
            <person name="Zhaxybayeva O."/>
            <person name="Swithers K.S."/>
            <person name="Lapierre P."/>
            <person name="Fournier G.P."/>
            <person name="Bickhart D.M."/>
            <person name="DeBoy R.T."/>
            <person name="Nelson K.E."/>
            <person name="Nesbo C.L."/>
            <person name="Doolittle W.F."/>
            <person name="Gogarten J.P."/>
            <person name="Noll K.M."/>
        </authorList>
    </citation>
    <scope>NUCLEOTIDE SEQUENCE [LARGE SCALE GENOMIC DNA]</scope>
    <source>
        <strain evidence="9">ATCC BAA-301 / DSM 14385 / NBRC 107922 / TMO</strain>
    </source>
</reference>
<dbReference type="HOGENOM" id="CLU_010186_7_2_0"/>
<dbReference type="OrthoDB" id="9804758at2"/>
<evidence type="ECO:0000256" key="6">
    <source>
        <dbReference type="RuleBase" id="RU365090"/>
    </source>
</evidence>
<dbReference type="RefSeq" id="WP_012003526.1">
    <property type="nucleotide sequence ID" value="NC_009828.1"/>
</dbReference>
<dbReference type="Pfam" id="PF03454">
    <property type="entry name" value="MoeA_C"/>
    <property type="match status" value="1"/>
</dbReference>
<dbReference type="eggNOG" id="COG0303">
    <property type="taxonomic scope" value="Bacteria"/>
</dbReference>
<dbReference type="GO" id="GO:0005829">
    <property type="term" value="C:cytosol"/>
    <property type="evidence" value="ECO:0007669"/>
    <property type="project" value="TreeGrafter"/>
</dbReference>
<dbReference type="EC" id="2.10.1.1" evidence="6"/>
<gene>
    <name evidence="8" type="ordered locus">Tlet_1494</name>
</gene>
<dbReference type="SMART" id="SM00852">
    <property type="entry name" value="MoCF_biosynth"/>
    <property type="match status" value="1"/>
</dbReference>
<evidence type="ECO:0000256" key="4">
    <source>
        <dbReference type="ARBA" id="ARBA00023150"/>
    </source>
</evidence>
<dbReference type="Gene3D" id="3.40.980.10">
    <property type="entry name" value="MoaB/Mog-like domain"/>
    <property type="match status" value="1"/>
</dbReference>
<keyword evidence="6" id="KW-0808">Transferase</keyword>
<dbReference type="Gene3D" id="2.40.340.10">
    <property type="entry name" value="MoeA, C-terminal, domain IV"/>
    <property type="match status" value="1"/>
</dbReference>
<dbReference type="AlphaFoldDB" id="A8F7B6"/>
<keyword evidence="6" id="KW-0460">Magnesium</keyword>
<dbReference type="NCBIfam" id="TIGR00177">
    <property type="entry name" value="molyb_syn"/>
    <property type="match status" value="1"/>
</dbReference>
<dbReference type="InterPro" id="IPR036135">
    <property type="entry name" value="MoeA_linker/N_sf"/>
</dbReference>
<comment type="similarity">
    <text evidence="3 6">Belongs to the MoeA family.</text>
</comment>